<gene>
    <name evidence="1" type="primary">PPN1</name>
    <name evidence="1" type="ORF">H2198_003392</name>
</gene>
<reference evidence="1" key="1">
    <citation type="submission" date="2022-10" db="EMBL/GenBank/DDBJ databases">
        <title>Culturing micro-colonial fungi from biological soil crusts in the Mojave desert and describing Neophaeococcomyces mojavensis, and introducing the new genera and species Taxawa tesnikishii.</title>
        <authorList>
            <person name="Kurbessoian T."/>
            <person name="Stajich J.E."/>
        </authorList>
    </citation>
    <scope>NUCLEOTIDE SEQUENCE</scope>
    <source>
        <strain evidence="1">JES_112</strain>
    </source>
</reference>
<dbReference type="EMBL" id="JAPDRQ010000045">
    <property type="protein sequence ID" value="KAJ9658963.1"/>
    <property type="molecule type" value="Genomic_DNA"/>
</dbReference>
<keyword evidence="2" id="KW-1185">Reference proteome</keyword>
<keyword evidence="1" id="KW-0378">Hydrolase</keyword>
<proteinExistence type="predicted"/>
<evidence type="ECO:0000313" key="1">
    <source>
        <dbReference type="EMBL" id="KAJ9658963.1"/>
    </source>
</evidence>
<dbReference type="Proteomes" id="UP001172386">
    <property type="component" value="Unassembled WGS sequence"/>
</dbReference>
<accession>A0ACC3ABF6</accession>
<evidence type="ECO:0000313" key="2">
    <source>
        <dbReference type="Proteomes" id="UP001172386"/>
    </source>
</evidence>
<organism evidence="1 2">
    <name type="scientific">Neophaeococcomyces mojaviensis</name>
    <dbReference type="NCBI Taxonomy" id="3383035"/>
    <lineage>
        <taxon>Eukaryota</taxon>
        <taxon>Fungi</taxon>
        <taxon>Dikarya</taxon>
        <taxon>Ascomycota</taxon>
        <taxon>Pezizomycotina</taxon>
        <taxon>Eurotiomycetes</taxon>
        <taxon>Chaetothyriomycetidae</taxon>
        <taxon>Chaetothyriales</taxon>
        <taxon>Chaetothyriales incertae sedis</taxon>
        <taxon>Neophaeococcomyces</taxon>
    </lineage>
</organism>
<sequence>MVWLTSSLLLFSALTAAAPTDQYQHVLDTADESIARTQRKLQGKFLHITDIHPDPFYRQGSDPAGEHPCHRGEGGAGYFGAEKTECDSPFALINATFEWIKDHVRDDIDFVVWTGDSARHDNDLEYPRTNRQVEWLNEFVVDKFVEVFGKNGHHDDPNPQNDFVIPIVPTFGNNDILPHNILSPGPNRWTRKYLSIWNKFVPEEQRHSFARGGWFFTEVIPNKLAVFSLNTLYFFESNSAVDGCSDPSDPGYQHFNWLRIQLQLLRLRKMKAILTGHIPPARTANKSSWDETCYQKYTLWLRQYRDVIVGNLFGHMNIDHFMLQDVRDLTFPFPIDGIDTAEAADNATSITDNFHAFAKSDYLSDLRDSWGQLPTPPKGTSFLIDEDTTLSLRDKNDQKFKKFLKEIGGPYAERFSLSLVTPSVVPNFYPTLRIIEYNITGLKHDHPALVPTAPVDAELYPEDLQLTSPSSWPCTGDFEDDLGLDNDHIAGEAIQEKRKKGKKPKPNFAVPKAPSKSAPPGPAYSPQTFSFLSWTQLYANLTEINKAIAQEAGFQETPSEIGMNVGMHEELLQKHLKYEVEYKTDEEPYRMRDLTVRSWVDLAEKIGRAKFELPEDSVGSVTDSDLDLITDVLKKKHKKKHGKKRKGQTLKENKLWHTFVKRAFVGTKPDSELEDEFG</sequence>
<name>A0ACC3ABF6_9EURO</name>
<dbReference type="EC" id="3.6.1.10" evidence="1"/>
<protein>
    <submittedName>
        <fullName evidence="1">Endopolyphosphatase</fullName>
        <ecNumber evidence="1">3.6.1.10</ecNumber>
    </submittedName>
</protein>
<comment type="caution">
    <text evidence="1">The sequence shown here is derived from an EMBL/GenBank/DDBJ whole genome shotgun (WGS) entry which is preliminary data.</text>
</comment>